<feature type="region of interest" description="Disordered" evidence="1">
    <location>
        <begin position="240"/>
        <end position="287"/>
    </location>
</feature>
<proteinExistence type="predicted"/>
<sequence>MRDTGRSNYRRQRKPTKTNEARNELQSNLSESQGPGGAYKRRGAVGEGGVRQCNSCGCSVPLSGWEMHVNGIRHRRNQASVTLMGEPGHLVRSIFEQDPAHIPDSYRGKDPIARRAQELRQLAEPYPGDESDMLRQIPNPVGFQDLNPHRSHHLGGHRNCSGGNNGPRPLPSRDAELAEASGSDATRLRMQRQGRTRGGTFPGATNPQHQVPPHRRPHSEAFAQLQARRERRLLGARATGVALQLPQAPSDTDSSPDSDSSDSDSGSEAKIPGGRLRPGIWAEPESRGSQLPEAAVWVPDSAQIGALVAAARREALHHTGLGPLYQASLGLLGAEALHCGARELQERLGRYRRRVDAWQRRQQHLRQAPDLENDSSSNSSGDASSSGAEEGKKRRLGFRPYLRLGPTELLLLSIHPSVAMRESSGCKIATGPGMSTAISSTPSLKCAVAEPVRSGAKSFRQRDGATGAGHTIGRASFGSSSQQVPRSKAGRRERGQHHHNEQLNLKQGKERQQIVKGPCAGDGDDSGAGSGPPLPQPQQAAATTARAVAAVAATASSPSPSPLRHLYLEVPFKPYGREAAAYATAMGVLLAALRRAEGSCLEAFGLRFSREEYLEVLAQGGSARLGSLEGLWQLVPALVHLIEARPGLLAEMRLSCPPGLLDPEQVECLQRATVDRRIGDQRRLAVLMGTHSRIGSGSLLRNLPREVLELVLDAALPRRPCRLVLGISKWLPAQRQRGRRPGQRDAPGAAAEAVPLAAGPAAWAPQQQGEPGLDPAAGVAHQQPLPRDVREAMRHAAWH</sequence>
<protein>
    <submittedName>
        <fullName evidence="2">Uncharacterized protein</fullName>
    </submittedName>
</protein>
<reference evidence="2" key="1">
    <citation type="journal article" date="2021" name="Proc. Natl. Acad. Sci. U.S.A.">
        <title>Three genomes in the algal genus Volvox reveal the fate of a haploid sex-determining region after a transition to homothallism.</title>
        <authorList>
            <person name="Yamamoto K."/>
            <person name="Hamaji T."/>
            <person name="Kawai-Toyooka H."/>
            <person name="Matsuzaki R."/>
            <person name="Takahashi F."/>
            <person name="Nishimura Y."/>
            <person name="Kawachi M."/>
            <person name="Noguchi H."/>
            <person name="Minakuchi Y."/>
            <person name="Umen J.G."/>
            <person name="Toyoda A."/>
            <person name="Nozaki H."/>
        </authorList>
    </citation>
    <scope>NUCLEOTIDE SEQUENCE</scope>
    <source>
        <strain evidence="2">NIES-3780</strain>
    </source>
</reference>
<feature type="compositionally biased region" description="Polar residues" evidence="1">
    <location>
        <begin position="24"/>
        <end position="33"/>
    </location>
</feature>
<feature type="compositionally biased region" description="Low complexity" evidence="1">
    <location>
        <begin position="760"/>
        <end position="772"/>
    </location>
</feature>
<comment type="caution">
    <text evidence="2">The sequence shown here is derived from an EMBL/GenBank/DDBJ whole genome shotgun (WGS) entry which is preliminary data.</text>
</comment>
<dbReference type="EMBL" id="BNCO01000011">
    <property type="protein sequence ID" value="GIL51496.1"/>
    <property type="molecule type" value="Genomic_DNA"/>
</dbReference>
<feature type="region of interest" description="Disordered" evidence="1">
    <location>
        <begin position="1"/>
        <end position="43"/>
    </location>
</feature>
<gene>
    <name evidence="2" type="ORF">Vafri_7470</name>
</gene>
<evidence type="ECO:0000313" key="2">
    <source>
        <dbReference type="EMBL" id="GIL51496.1"/>
    </source>
</evidence>
<name>A0A8J4B4W7_9CHLO</name>
<evidence type="ECO:0000256" key="1">
    <source>
        <dbReference type="SAM" id="MobiDB-lite"/>
    </source>
</evidence>
<feature type="compositionally biased region" description="Low complexity" evidence="1">
    <location>
        <begin position="374"/>
        <end position="388"/>
    </location>
</feature>
<dbReference type="Proteomes" id="UP000747399">
    <property type="component" value="Unassembled WGS sequence"/>
</dbReference>
<keyword evidence="3" id="KW-1185">Reference proteome</keyword>
<feature type="compositionally biased region" description="Basic and acidic residues" evidence="1">
    <location>
        <begin position="490"/>
        <end position="513"/>
    </location>
</feature>
<feature type="region of interest" description="Disordered" evidence="1">
    <location>
        <begin position="145"/>
        <end position="217"/>
    </location>
</feature>
<dbReference type="AlphaFoldDB" id="A0A8J4B4W7"/>
<evidence type="ECO:0000313" key="3">
    <source>
        <dbReference type="Proteomes" id="UP000747399"/>
    </source>
</evidence>
<accession>A0A8J4B4W7</accession>
<feature type="region of interest" description="Disordered" evidence="1">
    <location>
        <begin position="760"/>
        <end position="784"/>
    </location>
</feature>
<organism evidence="2 3">
    <name type="scientific">Volvox africanus</name>
    <dbReference type="NCBI Taxonomy" id="51714"/>
    <lineage>
        <taxon>Eukaryota</taxon>
        <taxon>Viridiplantae</taxon>
        <taxon>Chlorophyta</taxon>
        <taxon>core chlorophytes</taxon>
        <taxon>Chlorophyceae</taxon>
        <taxon>CS clade</taxon>
        <taxon>Chlamydomonadales</taxon>
        <taxon>Volvocaceae</taxon>
        <taxon>Volvox</taxon>
    </lineage>
</organism>
<feature type="region of interest" description="Disordered" evidence="1">
    <location>
        <begin position="362"/>
        <end position="392"/>
    </location>
</feature>
<feature type="region of interest" description="Disordered" evidence="1">
    <location>
        <begin position="453"/>
        <end position="542"/>
    </location>
</feature>